<keyword evidence="5 7" id="KW-0143">Chaperone</keyword>
<dbReference type="GO" id="GO:0042277">
    <property type="term" value="F:peptide binding"/>
    <property type="evidence" value="ECO:0007669"/>
    <property type="project" value="InterPro"/>
</dbReference>
<protein>
    <recommendedName>
        <fullName evidence="7">Chaperone SurA</fullName>
    </recommendedName>
    <alternativeName>
        <fullName evidence="7">Peptidyl-prolyl cis-trans isomerase SurA</fullName>
        <shortName evidence="7">PPIase SurA</shortName>
        <ecNumber evidence="7">5.2.1.8</ecNumber>
    </alternativeName>
    <alternativeName>
        <fullName evidence="7">Rotamase SurA</fullName>
    </alternativeName>
</protein>
<keyword evidence="2 7" id="KW-0677">Repeat</keyword>
<evidence type="ECO:0000313" key="9">
    <source>
        <dbReference type="EMBL" id="EJP71161.1"/>
    </source>
</evidence>
<name>J5KAN6_9GAMM</name>
<dbReference type="GO" id="GO:0006457">
    <property type="term" value="P:protein folding"/>
    <property type="evidence" value="ECO:0007669"/>
    <property type="project" value="UniProtKB-UniRule"/>
</dbReference>
<dbReference type="GO" id="GO:0030288">
    <property type="term" value="C:outer membrane-bounded periplasmic space"/>
    <property type="evidence" value="ECO:0007669"/>
    <property type="project" value="InterPro"/>
</dbReference>
<dbReference type="GO" id="GO:0050821">
    <property type="term" value="P:protein stabilization"/>
    <property type="evidence" value="ECO:0007669"/>
    <property type="project" value="InterPro"/>
</dbReference>
<evidence type="ECO:0000256" key="7">
    <source>
        <dbReference type="HAMAP-Rule" id="MF_01183"/>
    </source>
</evidence>
<dbReference type="PROSITE" id="PS50198">
    <property type="entry name" value="PPIC_PPIASE_2"/>
    <property type="match status" value="2"/>
</dbReference>
<dbReference type="PANTHER" id="PTHR47637">
    <property type="entry name" value="CHAPERONE SURA"/>
    <property type="match status" value="1"/>
</dbReference>
<keyword evidence="3 7" id="KW-0574">Periplasm</keyword>
<dbReference type="Proteomes" id="UP000010305">
    <property type="component" value="Unassembled WGS sequence"/>
</dbReference>
<dbReference type="InterPro" id="IPR000297">
    <property type="entry name" value="PPIase_PpiC"/>
</dbReference>
<evidence type="ECO:0000256" key="4">
    <source>
        <dbReference type="ARBA" id="ARBA00023110"/>
    </source>
</evidence>
<feature type="domain" description="PpiC" evidence="8">
    <location>
        <begin position="169"/>
        <end position="258"/>
    </location>
</feature>
<dbReference type="HOGENOM" id="CLU_034646_11_0_6"/>
<feature type="domain" description="PpiC" evidence="8">
    <location>
        <begin position="267"/>
        <end position="366"/>
    </location>
</feature>
<dbReference type="EMBL" id="JH611157">
    <property type="protein sequence ID" value="EJP71161.1"/>
    <property type="molecule type" value="Genomic_DNA"/>
</dbReference>
<comment type="catalytic activity">
    <reaction evidence="7">
        <text>[protein]-peptidylproline (omega=180) = [protein]-peptidylproline (omega=0)</text>
        <dbReference type="Rhea" id="RHEA:16237"/>
        <dbReference type="Rhea" id="RHEA-COMP:10747"/>
        <dbReference type="Rhea" id="RHEA-COMP:10748"/>
        <dbReference type="ChEBI" id="CHEBI:83833"/>
        <dbReference type="ChEBI" id="CHEBI:83834"/>
        <dbReference type="EC" id="5.2.1.8"/>
    </reaction>
</comment>
<dbReference type="AlphaFoldDB" id="J5KAN6"/>
<dbReference type="Gene3D" id="3.10.50.40">
    <property type="match status" value="2"/>
</dbReference>
<dbReference type="SUPFAM" id="SSF54534">
    <property type="entry name" value="FKBP-like"/>
    <property type="match status" value="2"/>
</dbReference>
<dbReference type="Pfam" id="PF13616">
    <property type="entry name" value="Rotamase_3"/>
    <property type="match status" value="1"/>
</dbReference>
<evidence type="ECO:0000256" key="6">
    <source>
        <dbReference type="ARBA" id="ARBA00023235"/>
    </source>
</evidence>
<evidence type="ECO:0000313" key="10">
    <source>
        <dbReference type="Proteomes" id="UP000010305"/>
    </source>
</evidence>
<dbReference type="InterPro" id="IPR027304">
    <property type="entry name" value="Trigger_fact/SurA_dom_sf"/>
</dbReference>
<comment type="domain">
    <text evidence="7">The PPIase activity resides only in the second parvulin domain. The N-terminal region and the C-terminal tail are necessary and sufficient for the chaperone activity of SurA. The PPIase activity is dispensable for SurA to function as a chaperone. The N-terminal region and the C-terminal tail are also required for porin recognition.</text>
</comment>
<keyword evidence="4 7" id="KW-0697">Rotamase</keyword>
<dbReference type="InterPro" id="IPR023034">
    <property type="entry name" value="PPIase_SurA"/>
</dbReference>
<gene>
    <name evidence="7" type="primary">surA</name>
    <name evidence="9" type="ORF">NT01SARS_0967</name>
</gene>
<dbReference type="PANTHER" id="PTHR47637:SF1">
    <property type="entry name" value="CHAPERONE SURA"/>
    <property type="match status" value="1"/>
</dbReference>
<evidence type="ECO:0000256" key="5">
    <source>
        <dbReference type="ARBA" id="ARBA00023186"/>
    </source>
</evidence>
<dbReference type="EC" id="5.2.1.8" evidence="7"/>
<organism evidence="9 10">
    <name type="scientific">SAR86 cluster bacterium SAR86A</name>
    <dbReference type="NCBI Taxonomy" id="1123866"/>
    <lineage>
        <taxon>Bacteria</taxon>
        <taxon>Pseudomonadati</taxon>
        <taxon>Pseudomonadota</taxon>
        <taxon>Gammaproteobacteria</taxon>
        <taxon>SAR86 cluster</taxon>
    </lineage>
</organism>
<dbReference type="GO" id="GO:0051082">
    <property type="term" value="F:unfolded protein binding"/>
    <property type="evidence" value="ECO:0007669"/>
    <property type="project" value="UniProtKB-UniRule"/>
</dbReference>
<proteinExistence type="inferred from homology"/>
<evidence type="ECO:0000256" key="2">
    <source>
        <dbReference type="ARBA" id="ARBA00022737"/>
    </source>
</evidence>
<evidence type="ECO:0000256" key="3">
    <source>
        <dbReference type="ARBA" id="ARBA00022764"/>
    </source>
</evidence>
<dbReference type="InterPro" id="IPR046357">
    <property type="entry name" value="PPIase_dom_sf"/>
</dbReference>
<reference evidence="9 10" key="1">
    <citation type="journal article" date="2012" name="ISME J.">
        <title>Genomic insights to SAR86, an abundant and uncultivated marine bacterial lineage.</title>
        <authorList>
            <person name="Dupont C.L."/>
            <person name="Rusch D.B."/>
            <person name="Yooseph S."/>
            <person name="Lombardo M.J."/>
            <person name="Richter R.A."/>
            <person name="Valas R."/>
            <person name="Novotny M."/>
            <person name="Yee-Greenbaum J."/>
            <person name="Selengut J.D."/>
            <person name="Haft D.H."/>
            <person name="Halpern A.L."/>
            <person name="Lasken R.S."/>
            <person name="Nealson K."/>
            <person name="Friedman R."/>
            <person name="Venter J.C."/>
        </authorList>
    </citation>
    <scope>NUCLEOTIDE SEQUENCE [LARGE SCALE GENOMIC DNA]</scope>
</reference>
<dbReference type="Gene3D" id="1.10.4030.10">
    <property type="entry name" value="Porin chaperone SurA, peptide-binding domain"/>
    <property type="match status" value="1"/>
</dbReference>
<dbReference type="Pfam" id="PF09312">
    <property type="entry name" value="SurA_N"/>
    <property type="match status" value="1"/>
</dbReference>
<keyword evidence="1 7" id="KW-0732">Signal</keyword>
<dbReference type="InterPro" id="IPR050280">
    <property type="entry name" value="OMP_Chaperone_SurA"/>
</dbReference>
<dbReference type="SUPFAM" id="SSF109998">
    <property type="entry name" value="Triger factor/SurA peptide-binding domain-like"/>
    <property type="match status" value="1"/>
</dbReference>
<accession>J5KAN6</accession>
<dbReference type="PROSITE" id="PS01096">
    <property type="entry name" value="PPIC_PPIASE_1"/>
    <property type="match status" value="1"/>
</dbReference>
<dbReference type="InterPro" id="IPR015391">
    <property type="entry name" value="SurA_N"/>
</dbReference>
<dbReference type="GO" id="GO:0003755">
    <property type="term" value="F:peptidyl-prolyl cis-trans isomerase activity"/>
    <property type="evidence" value="ECO:0007669"/>
    <property type="project" value="UniProtKB-UniRule"/>
</dbReference>
<evidence type="ECO:0000259" key="8">
    <source>
        <dbReference type="PROSITE" id="PS50198"/>
    </source>
</evidence>
<comment type="function">
    <text evidence="7">Chaperone involved in the correct folding and assembly of outer membrane proteins. Recognizes specific patterns of aromatic residues and the orientation of their side chains, which are found more frequently in integral outer membrane proteins. May act in both early periplasmic and late outer membrane-associated steps of protein maturation.</text>
</comment>
<dbReference type="STRING" id="1123866.NT01SARS_0967"/>
<comment type="subcellular location">
    <subcellularLocation>
        <location evidence="7">Periplasm</location>
    </subcellularLocation>
    <text evidence="7">Is capable of associating with the outer membrane.</text>
</comment>
<dbReference type="GO" id="GO:0043165">
    <property type="term" value="P:Gram-negative-bacterium-type cell outer membrane assembly"/>
    <property type="evidence" value="ECO:0007669"/>
    <property type="project" value="InterPro"/>
</dbReference>
<keyword evidence="6 7" id="KW-0413">Isomerase</keyword>
<dbReference type="InterPro" id="IPR023058">
    <property type="entry name" value="PPIase_PpiC_CS"/>
</dbReference>
<dbReference type="Pfam" id="PF00639">
    <property type="entry name" value="Rotamase"/>
    <property type="match status" value="1"/>
</dbReference>
<evidence type="ECO:0000256" key="1">
    <source>
        <dbReference type="ARBA" id="ARBA00022729"/>
    </source>
</evidence>
<dbReference type="HAMAP" id="MF_01183">
    <property type="entry name" value="Chaperone_SurA"/>
    <property type="match status" value="1"/>
</dbReference>
<sequence>MKKTFITTLLISSALLNAKIELLDRIAIIVDDGVVMESQINKAMAALEEGYREQNIQLPPKDVLLDQIKERLIIEELQLQLADRAGVKISDAELNSTFSRLASNNQMSLEEFISFIETNGDSYEEVRETMRKEMRIQRIQRGRVNSNIEITEKEFEAFLATDESLGELEPELQVRQILVKDKNIAERVINLIDEGSSFSELASEYSISSNASNGGLMDWRKAIDMPELFENALKDKSIGYVTEPLESGSGYHILKLEDKRGQFVQFEDQWNARHILLIPSAIRSDDETKNQLQEIRQRVMDGEDFALLAKEFSEDPGSAKIGGDLGWMGLGVFTPTFEETMLNTEVGSISEVFESEFGYHFLEVLEKRNHELTDKLIEDRAYGMLYSRKFDEELENTLRTMRAEAFVEFKDLD</sequence>